<sequence length="95" mass="10831">MWVAGMIASVEPSGGYLNRQPKVAVADQFKKQNYEIIRLGQTCKYLGAELNKRNLILPSELEKQTYLDAELNKGNLTLPSELEKYTLVKVYLIRL</sequence>
<dbReference type="OrthoDB" id="10481866at2759"/>
<keyword evidence="2" id="KW-1185">Reference proteome</keyword>
<comment type="caution">
    <text evidence="1">The sequence shown here is derived from an EMBL/GenBank/DDBJ whole genome shotgun (WGS) entry which is preliminary data.</text>
</comment>
<reference evidence="1 2" key="1">
    <citation type="submission" date="2018-06" db="EMBL/GenBank/DDBJ databases">
        <title>Comparative genomics reveals the genomic features of Rhizophagus irregularis, R. cerebriforme, R. diaphanum and Gigaspora rosea, and their symbiotic lifestyle signature.</title>
        <authorList>
            <person name="Morin E."/>
            <person name="San Clemente H."/>
            <person name="Chen E.C.H."/>
            <person name="De La Providencia I."/>
            <person name="Hainaut M."/>
            <person name="Kuo A."/>
            <person name="Kohler A."/>
            <person name="Murat C."/>
            <person name="Tang N."/>
            <person name="Roy S."/>
            <person name="Loubradou J."/>
            <person name="Henrissat B."/>
            <person name="Grigoriev I.V."/>
            <person name="Corradi N."/>
            <person name="Roux C."/>
            <person name="Martin F.M."/>
        </authorList>
    </citation>
    <scope>NUCLEOTIDE SEQUENCE [LARGE SCALE GENOMIC DNA]</scope>
    <source>
        <strain evidence="1 2">DAOM 194757</strain>
    </source>
</reference>
<organism evidence="1 2">
    <name type="scientific">Gigaspora rosea</name>
    <dbReference type="NCBI Taxonomy" id="44941"/>
    <lineage>
        <taxon>Eukaryota</taxon>
        <taxon>Fungi</taxon>
        <taxon>Fungi incertae sedis</taxon>
        <taxon>Mucoromycota</taxon>
        <taxon>Glomeromycotina</taxon>
        <taxon>Glomeromycetes</taxon>
        <taxon>Diversisporales</taxon>
        <taxon>Gigasporaceae</taxon>
        <taxon>Gigaspora</taxon>
    </lineage>
</organism>
<accession>A0A397VLE9</accession>
<dbReference type="AlphaFoldDB" id="A0A397VLE9"/>
<proteinExistence type="predicted"/>
<dbReference type="Proteomes" id="UP000266673">
    <property type="component" value="Unassembled WGS sequence"/>
</dbReference>
<evidence type="ECO:0000313" key="1">
    <source>
        <dbReference type="EMBL" id="RIB20713.1"/>
    </source>
</evidence>
<protein>
    <submittedName>
        <fullName evidence="1">Uncharacterized protein</fullName>
    </submittedName>
</protein>
<evidence type="ECO:0000313" key="2">
    <source>
        <dbReference type="Proteomes" id="UP000266673"/>
    </source>
</evidence>
<name>A0A397VLE9_9GLOM</name>
<dbReference type="EMBL" id="QKWP01000402">
    <property type="protein sequence ID" value="RIB20713.1"/>
    <property type="molecule type" value="Genomic_DNA"/>
</dbReference>
<gene>
    <name evidence="1" type="ORF">C2G38_2178603</name>
</gene>